<dbReference type="Proteomes" id="UP001362999">
    <property type="component" value="Unassembled WGS sequence"/>
</dbReference>
<feature type="non-terminal residue" evidence="2">
    <location>
        <position position="137"/>
    </location>
</feature>
<keyword evidence="3" id="KW-1185">Reference proteome</keyword>
<evidence type="ECO:0000313" key="3">
    <source>
        <dbReference type="Proteomes" id="UP001362999"/>
    </source>
</evidence>
<feature type="compositionally biased region" description="Low complexity" evidence="1">
    <location>
        <begin position="86"/>
        <end position="122"/>
    </location>
</feature>
<reference evidence="2 3" key="1">
    <citation type="journal article" date="2024" name="J Genomics">
        <title>Draft genome sequencing and assembly of Favolaschia claudopus CIRM-BRFM 2984 isolated from oak limbs.</title>
        <authorList>
            <person name="Navarro D."/>
            <person name="Drula E."/>
            <person name="Chaduli D."/>
            <person name="Cazenave R."/>
            <person name="Ahrendt S."/>
            <person name="Wang J."/>
            <person name="Lipzen A."/>
            <person name="Daum C."/>
            <person name="Barry K."/>
            <person name="Grigoriev I.V."/>
            <person name="Favel A."/>
            <person name="Rosso M.N."/>
            <person name="Martin F."/>
        </authorList>
    </citation>
    <scope>NUCLEOTIDE SEQUENCE [LARGE SCALE GENOMIC DNA]</scope>
    <source>
        <strain evidence="2 3">CIRM-BRFM 2984</strain>
    </source>
</reference>
<proteinExistence type="predicted"/>
<evidence type="ECO:0000256" key="1">
    <source>
        <dbReference type="SAM" id="MobiDB-lite"/>
    </source>
</evidence>
<feature type="region of interest" description="Disordered" evidence="1">
    <location>
        <begin position="68"/>
        <end position="137"/>
    </location>
</feature>
<sequence>MASTNSLKPRDRRRFSLLDMMRSAPRYHCEKCSTTVRDISQWMEHLGHDPVTDAIVLGRMDPWVNEHALPEENIEDEPAYLETQVPPSSEGRSRSRPASLYSVGSSSARNRLARSRSSSLGSWLKGAGTEPTKPVTI</sequence>
<evidence type="ECO:0000313" key="2">
    <source>
        <dbReference type="EMBL" id="KAK7005910.1"/>
    </source>
</evidence>
<comment type="caution">
    <text evidence="2">The sequence shown here is derived from an EMBL/GenBank/DDBJ whole genome shotgun (WGS) entry which is preliminary data.</text>
</comment>
<evidence type="ECO:0008006" key="4">
    <source>
        <dbReference type="Google" id="ProtNLM"/>
    </source>
</evidence>
<gene>
    <name evidence="2" type="ORF">R3P38DRAFT_3040316</name>
</gene>
<name>A0AAW0AB87_9AGAR</name>
<organism evidence="2 3">
    <name type="scientific">Favolaschia claudopus</name>
    <dbReference type="NCBI Taxonomy" id="2862362"/>
    <lineage>
        <taxon>Eukaryota</taxon>
        <taxon>Fungi</taxon>
        <taxon>Dikarya</taxon>
        <taxon>Basidiomycota</taxon>
        <taxon>Agaricomycotina</taxon>
        <taxon>Agaricomycetes</taxon>
        <taxon>Agaricomycetidae</taxon>
        <taxon>Agaricales</taxon>
        <taxon>Marasmiineae</taxon>
        <taxon>Mycenaceae</taxon>
        <taxon>Favolaschia</taxon>
    </lineage>
</organism>
<dbReference type="EMBL" id="JAWWNJ010000077">
    <property type="protein sequence ID" value="KAK7005910.1"/>
    <property type="molecule type" value="Genomic_DNA"/>
</dbReference>
<protein>
    <recommendedName>
        <fullName evidence="4">C2H2-type domain-containing protein</fullName>
    </recommendedName>
</protein>
<accession>A0AAW0AB87</accession>
<dbReference type="AlphaFoldDB" id="A0AAW0AB87"/>